<keyword evidence="2 6" id="KW-0808">Transferase</keyword>
<dbReference type="PROSITE" id="PS00583">
    <property type="entry name" value="PFKB_KINASES_1"/>
    <property type="match status" value="1"/>
</dbReference>
<dbReference type="InterPro" id="IPR011611">
    <property type="entry name" value="PfkB_dom"/>
</dbReference>
<evidence type="ECO:0000256" key="1">
    <source>
        <dbReference type="ARBA" id="ARBA00010688"/>
    </source>
</evidence>
<comment type="caution">
    <text evidence="8">The sequence shown here is derived from an EMBL/GenBank/DDBJ whole genome shotgun (WGS) entry which is preliminary data.</text>
</comment>
<name>A0AAV4LBY9_9BACL</name>
<evidence type="ECO:0000313" key="8">
    <source>
        <dbReference type="EMBL" id="GIM45163.1"/>
    </source>
</evidence>
<gene>
    <name evidence="8" type="primary">scrK_1</name>
    <name evidence="8" type="ORF">DNHGIG_07120</name>
</gene>
<dbReference type="GO" id="GO:0005524">
    <property type="term" value="F:ATP binding"/>
    <property type="evidence" value="ECO:0007669"/>
    <property type="project" value="UniProtKB-KW"/>
</dbReference>
<dbReference type="Pfam" id="PF00294">
    <property type="entry name" value="PfkB"/>
    <property type="match status" value="1"/>
</dbReference>
<keyword evidence="3" id="KW-0547">Nucleotide-binding</keyword>
<dbReference type="Proteomes" id="UP001057291">
    <property type="component" value="Unassembled WGS sequence"/>
</dbReference>
<reference evidence="8" key="1">
    <citation type="journal article" date="2023" name="Int. J. Syst. Evol. Microbiol.">
        <title>Collibacillus ludicampi gen. nov., sp. nov., a new soil bacterium of the family Alicyclobacillaceae.</title>
        <authorList>
            <person name="Jojima T."/>
            <person name="Ioku Y."/>
            <person name="Fukuta Y."/>
            <person name="Shirasaka N."/>
            <person name="Matsumura Y."/>
            <person name="Mori M."/>
        </authorList>
    </citation>
    <scope>NUCLEOTIDE SEQUENCE</scope>
    <source>
        <strain evidence="8">TP075</strain>
    </source>
</reference>
<dbReference type="EMBL" id="BOQE01000001">
    <property type="protein sequence ID" value="GIM45163.1"/>
    <property type="molecule type" value="Genomic_DNA"/>
</dbReference>
<keyword evidence="4 6" id="KW-0418">Kinase</keyword>
<dbReference type="GO" id="GO:0006000">
    <property type="term" value="P:fructose metabolic process"/>
    <property type="evidence" value="ECO:0007669"/>
    <property type="project" value="UniProtKB-ARBA"/>
</dbReference>
<dbReference type="AlphaFoldDB" id="A0AAV4LBY9"/>
<accession>A0AAV4LBY9</accession>
<dbReference type="PRINTS" id="PR00990">
    <property type="entry name" value="RIBOKINASE"/>
</dbReference>
<dbReference type="CDD" id="cd01167">
    <property type="entry name" value="bac_FRK"/>
    <property type="match status" value="1"/>
</dbReference>
<evidence type="ECO:0000256" key="5">
    <source>
        <dbReference type="ARBA" id="ARBA00022840"/>
    </source>
</evidence>
<dbReference type="InterPro" id="IPR029056">
    <property type="entry name" value="Ribokinase-like"/>
</dbReference>
<dbReference type="GO" id="GO:0008865">
    <property type="term" value="F:fructokinase activity"/>
    <property type="evidence" value="ECO:0007669"/>
    <property type="project" value="UniProtKB-ARBA"/>
</dbReference>
<evidence type="ECO:0000256" key="3">
    <source>
        <dbReference type="ARBA" id="ARBA00022741"/>
    </source>
</evidence>
<protein>
    <submittedName>
        <fullName evidence="8">Fructokinase</fullName>
    </submittedName>
</protein>
<dbReference type="Gene3D" id="3.40.1190.20">
    <property type="match status" value="1"/>
</dbReference>
<evidence type="ECO:0000256" key="6">
    <source>
        <dbReference type="RuleBase" id="RU003704"/>
    </source>
</evidence>
<dbReference type="RefSeq" id="WP_282198388.1">
    <property type="nucleotide sequence ID" value="NZ_BOQE01000001.1"/>
</dbReference>
<organism evidence="8 9">
    <name type="scientific">Collibacillus ludicampi</name>
    <dbReference type="NCBI Taxonomy" id="2771369"/>
    <lineage>
        <taxon>Bacteria</taxon>
        <taxon>Bacillati</taxon>
        <taxon>Bacillota</taxon>
        <taxon>Bacilli</taxon>
        <taxon>Bacillales</taxon>
        <taxon>Alicyclobacillaceae</taxon>
        <taxon>Collibacillus</taxon>
    </lineage>
</organism>
<dbReference type="InterPro" id="IPR002173">
    <property type="entry name" value="Carboh/pur_kinase_PfkB_CS"/>
</dbReference>
<dbReference type="PANTHER" id="PTHR43085">
    <property type="entry name" value="HEXOKINASE FAMILY MEMBER"/>
    <property type="match status" value="1"/>
</dbReference>
<dbReference type="PROSITE" id="PS00584">
    <property type="entry name" value="PFKB_KINASES_2"/>
    <property type="match status" value="1"/>
</dbReference>
<dbReference type="SUPFAM" id="SSF53613">
    <property type="entry name" value="Ribokinase-like"/>
    <property type="match status" value="1"/>
</dbReference>
<evidence type="ECO:0000313" key="9">
    <source>
        <dbReference type="Proteomes" id="UP001057291"/>
    </source>
</evidence>
<keyword evidence="5" id="KW-0067">ATP-binding</keyword>
<evidence type="ECO:0000256" key="2">
    <source>
        <dbReference type="ARBA" id="ARBA00022679"/>
    </source>
</evidence>
<comment type="similarity">
    <text evidence="1 6">Belongs to the carbohydrate kinase PfkB family.</text>
</comment>
<feature type="domain" description="Carbohydrate kinase PfkB" evidence="7">
    <location>
        <begin position="2"/>
        <end position="312"/>
    </location>
</feature>
<keyword evidence="9" id="KW-1185">Reference proteome</keyword>
<evidence type="ECO:0000256" key="4">
    <source>
        <dbReference type="ARBA" id="ARBA00022777"/>
    </source>
</evidence>
<sequence length="332" mass="36624">MIDVISFGDMVVDFLPERAGRIRGITNFAKASGGAPANVAVAVSRLGGRSSFIGKVGEDEFGYFLRHVLEKEGVDTSGLIHTHDHPTGVAFVQRTESGERSFLFYREKTADMSLSCSDIDESLLGTSVIFHFGSNTLIHPDARAATIRAATIARERGSILSFDVNMRFPLWPSEQACIEQIRLAIPYAHVLKVSFKEMEWLTHTTDLSKGTACLLEMGPDLILVTRGEKGTYYRTRELSGNVPAYNVNVVDTTGAGDGFVGGFLRQLTDHVEGRSFEQAIGFEEELREMIRYANAVGALTTTRMGAVPALPTKEEVFEFQYRNRTRKIKADG</sequence>
<dbReference type="InterPro" id="IPR002139">
    <property type="entry name" value="Ribo/fructo_kinase"/>
</dbReference>
<proteinExistence type="inferred from homology"/>
<evidence type="ECO:0000259" key="7">
    <source>
        <dbReference type="Pfam" id="PF00294"/>
    </source>
</evidence>
<dbReference type="PANTHER" id="PTHR43085:SF1">
    <property type="entry name" value="PSEUDOURIDINE KINASE-RELATED"/>
    <property type="match status" value="1"/>
</dbReference>
<dbReference type="InterPro" id="IPR050306">
    <property type="entry name" value="PfkB_Carbo_kinase"/>
</dbReference>